<reference evidence="1 2" key="1">
    <citation type="journal article" date="2012" name="Stand. Genomic Sci.">
        <title>Complete genome sequence of the melanogenic marine bacterium Marinomonas mediterranea type strain (MMB-1(T)).</title>
        <authorList>
            <person name="Lucas-Elio P."/>
            <person name="Goodwin L."/>
            <person name="Woyke T."/>
            <person name="Pitluck S."/>
            <person name="Nolan M."/>
            <person name="Kyrpides N.C."/>
            <person name="Detter J.C."/>
            <person name="Copeland A."/>
            <person name="Teshima H."/>
            <person name="Bruce D."/>
            <person name="Detter C."/>
            <person name="Tapia R."/>
            <person name="Han S."/>
            <person name="Land M.L."/>
            <person name="Ivanova N."/>
            <person name="Mikhailova N."/>
            <person name="Johnston A.W."/>
            <person name="Sanchez-Amat A."/>
        </authorList>
    </citation>
    <scope>NUCLEOTIDE SEQUENCE [LARGE SCALE GENOMIC DNA]</scope>
    <source>
        <strain evidence="2">ATCC 700492 / JCM 21426 / NBRC 103028 / MMB-1</strain>
    </source>
</reference>
<accession>F2K250</accession>
<name>F2K250_MARM1</name>
<proteinExistence type="predicted"/>
<protein>
    <submittedName>
        <fullName evidence="1">Uncharacterized protein</fullName>
    </submittedName>
</protein>
<dbReference type="PATRIC" id="fig|717774.3.peg.1929"/>
<dbReference type="STRING" id="717774.Marme_1873"/>
<dbReference type="HOGENOM" id="CLU_2807401_0_0_6"/>
<keyword evidence="2" id="KW-1185">Reference proteome</keyword>
<dbReference type="EMBL" id="CP002583">
    <property type="protein sequence ID" value="ADZ91128.1"/>
    <property type="molecule type" value="Genomic_DNA"/>
</dbReference>
<organism evidence="1 2">
    <name type="scientific">Marinomonas mediterranea (strain ATCC 700492 / JCM 21426 / NBRC 103028 / MMB-1)</name>
    <dbReference type="NCBI Taxonomy" id="717774"/>
    <lineage>
        <taxon>Bacteria</taxon>
        <taxon>Pseudomonadati</taxon>
        <taxon>Pseudomonadota</taxon>
        <taxon>Gammaproteobacteria</taxon>
        <taxon>Oceanospirillales</taxon>
        <taxon>Oceanospirillaceae</taxon>
        <taxon>Marinomonas</taxon>
    </lineage>
</organism>
<dbReference type="Proteomes" id="UP000001062">
    <property type="component" value="Chromosome"/>
</dbReference>
<dbReference type="OrthoDB" id="9892858at2"/>
<gene>
    <name evidence="1" type="ordered locus">Marme_1873</name>
</gene>
<dbReference type="RefSeq" id="WP_013661033.1">
    <property type="nucleotide sequence ID" value="NC_015276.1"/>
</dbReference>
<dbReference type="KEGG" id="mme:Marme_1873"/>
<evidence type="ECO:0000313" key="2">
    <source>
        <dbReference type="Proteomes" id="UP000001062"/>
    </source>
</evidence>
<sequence length="67" mass="7625">MVDNYVKIDSPHDDALKYSQQAIALTVLLSKDSTLEEITPKIRNNALCLLMDRLENLEQAIERIPNV</sequence>
<evidence type="ECO:0000313" key="1">
    <source>
        <dbReference type="EMBL" id="ADZ91128.1"/>
    </source>
</evidence>
<dbReference type="AlphaFoldDB" id="F2K250"/>